<protein>
    <submittedName>
        <fullName evidence="1">Uncharacterized protein</fullName>
    </submittedName>
</protein>
<dbReference type="AlphaFoldDB" id="N9HN60"/>
<evidence type="ECO:0000313" key="2">
    <source>
        <dbReference type="Proteomes" id="UP000018416"/>
    </source>
</evidence>
<dbReference type="RefSeq" id="WP_005107067.1">
    <property type="nucleotide sequence ID" value="NZ_KB849836.1"/>
</dbReference>
<name>N9HN60_ACILW</name>
<reference evidence="1 2" key="1">
    <citation type="submission" date="2013-02" db="EMBL/GenBank/DDBJ databases">
        <title>The Genome Sequence of Acinetobacter lwoffii NIPH 478.</title>
        <authorList>
            <consortium name="The Broad Institute Genome Sequencing Platform"/>
            <consortium name="The Broad Institute Genome Sequencing Center for Infectious Disease"/>
            <person name="Cerqueira G."/>
            <person name="Feldgarden M."/>
            <person name="Courvalin P."/>
            <person name="Perichon B."/>
            <person name="Grillot-Courvalin C."/>
            <person name="Clermont D."/>
            <person name="Rocha E."/>
            <person name="Yoon E.-J."/>
            <person name="Nemec A."/>
            <person name="Walker B."/>
            <person name="Young S.K."/>
            <person name="Zeng Q."/>
            <person name="Gargeya S."/>
            <person name="Fitzgerald M."/>
            <person name="Haas B."/>
            <person name="Abouelleil A."/>
            <person name="Alvarado L."/>
            <person name="Arachchi H.M."/>
            <person name="Berlin A.M."/>
            <person name="Chapman S.B."/>
            <person name="Dewar J."/>
            <person name="Goldberg J."/>
            <person name="Griggs A."/>
            <person name="Gujja S."/>
            <person name="Hansen M."/>
            <person name="Howarth C."/>
            <person name="Imamovic A."/>
            <person name="Larimer J."/>
            <person name="McCowan C."/>
            <person name="Murphy C."/>
            <person name="Neiman D."/>
            <person name="Pearson M."/>
            <person name="Priest M."/>
            <person name="Roberts A."/>
            <person name="Saif S."/>
            <person name="Shea T."/>
            <person name="Sisk P."/>
            <person name="Sykes S."/>
            <person name="Wortman J."/>
            <person name="Nusbaum C."/>
            <person name="Birren B."/>
        </authorList>
    </citation>
    <scope>NUCLEOTIDE SEQUENCE [LARGE SCALE GENOMIC DNA]</scope>
    <source>
        <strain evidence="1 2">NIPH 478</strain>
    </source>
</reference>
<gene>
    <name evidence="1" type="ORF">F923_01208</name>
</gene>
<comment type="caution">
    <text evidence="1">The sequence shown here is derived from an EMBL/GenBank/DDBJ whole genome shotgun (WGS) entry which is preliminary data.</text>
</comment>
<dbReference type="EMBL" id="APQU01000010">
    <property type="protein sequence ID" value="ENW30639.1"/>
    <property type="molecule type" value="Genomic_DNA"/>
</dbReference>
<organism evidence="1 2">
    <name type="scientific">Acinetobacter lwoffii NIPH 478</name>
    <dbReference type="NCBI Taxonomy" id="1217668"/>
    <lineage>
        <taxon>Bacteria</taxon>
        <taxon>Pseudomonadati</taxon>
        <taxon>Pseudomonadota</taxon>
        <taxon>Gammaproteobacteria</taxon>
        <taxon>Moraxellales</taxon>
        <taxon>Moraxellaceae</taxon>
        <taxon>Acinetobacter</taxon>
    </lineage>
</organism>
<proteinExistence type="predicted"/>
<evidence type="ECO:0000313" key="1">
    <source>
        <dbReference type="EMBL" id="ENW30639.1"/>
    </source>
</evidence>
<dbReference type="HOGENOM" id="CLU_2091511_0_0_6"/>
<sequence length="129" mass="15129">MKANEMDLIEKLGGYEKAKAIVTQNIKDFEEAVDEVGIYHPSSGWIVHEDLVKELLEYRREHNIYEEGDKVVMISKRCAPKLWTWIHTTNWRPNHSLLDCGENLLYPFSNDEFRHATDAEIDANRRLDL</sequence>
<accession>N9HN60</accession>
<dbReference type="Proteomes" id="UP000018416">
    <property type="component" value="Unassembled WGS sequence"/>
</dbReference>